<accession>A0A5M6ZMB7</accession>
<dbReference type="PANTHER" id="PTHR47529">
    <property type="entry name" value="PEPTIDYL-PROLYL CIS-TRANS ISOMERASE D"/>
    <property type="match status" value="1"/>
</dbReference>
<dbReference type="AlphaFoldDB" id="A0A5M6ZMB7"/>
<dbReference type="Proteomes" id="UP000325122">
    <property type="component" value="Unassembled WGS sequence"/>
</dbReference>
<keyword evidence="6" id="KW-0143">Chaperone</keyword>
<keyword evidence="2" id="KW-1003">Cell membrane</keyword>
<evidence type="ECO:0000256" key="3">
    <source>
        <dbReference type="ARBA" id="ARBA00022692"/>
    </source>
</evidence>
<evidence type="ECO:0000256" key="4">
    <source>
        <dbReference type="ARBA" id="ARBA00022989"/>
    </source>
</evidence>
<evidence type="ECO:0000256" key="8">
    <source>
        <dbReference type="SAM" id="Phobius"/>
    </source>
</evidence>
<dbReference type="Pfam" id="PF13624">
    <property type="entry name" value="SurA_N_3"/>
    <property type="match status" value="1"/>
</dbReference>
<dbReference type="Gene3D" id="1.10.4030.10">
    <property type="entry name" value="Porin chaperone SurA, peptide-binding domain"/>
    <property type="match status" value="1"/>
</dbReference>
<comment type="caution">
    <text evidence="10">The sequence shown here is derived from an EMBL/GenBank/DDBJ whole genome shotgun (WGS) entry which is preliminary data.</text>
</comment>
<sequence>MLTLIRQMAKNPLIGGIIIALLVAAFALWGVTDVIRGGGTSAITVGPERVSAQDLQRTFNRQLRQLQMDNPRLTREEADAAGFGDQVVQQMTLQAALAAKAGELGLSISDQAVFDAIREIPAFQNPFTGRFERSTFMDVLQQSGYTGSGIDRQFERDMARGLRQGQFVDAIIGAVDAPLLFVQTRQAWRNERRALRALLIPPRLAGDVGDPDDAMLEEFIRSNAGVFERPEQRRFSLIRFTPEQFERNVEVSEEDIEDLYAFRLSQGDISEPAERSYEQWAAPDQTSAEAAARMLLEGQSASSVREAHGLAERVNFTELQQSQVPDRAIADAVFDMGEGEVRAVDSRLGWRVVRVTQAIDPAPPSLEDMRDELRSELARDLAEEAMFTAMNEFESARRSGLDLSASAQAARVPLERFDYMTSNAFTLDGAPAASLLEEGGEAILELVFSLTPGLDSELELFGESNYVVARVDSIEEARLPTVDEVREDAEAFWRLRTVDERLQVIVDEALERIQAGDSLESAAAVIGDGASVEIATLGREESAGPFNRNLVSQAFNASPGTPFAARAGDQRTRAVVIVDEIIAPRPATPGQEQIQSMQEELENDLAIILQNALLDSYEVHQDQRLIDIALGRVDPNL</sequence>
<comment type="similarity">
    <text evidence="7">Belongs to the PpiD chaperone family.</text>
</comment>
<evidence type="ECO:0000259" key="9">
    <source>
        <dbReference type="Pfam" id="PF13145"/>
    </source>
</evidence>
<feature type="transmembrane region" description="Helical" evidence="8">
    <location>
        <begin position="12"/>
        <end position="31"/>
    </location>
</feature>
<dbReference type="SUPFAM" id="SSF109998">
    <property type="entry name" value="Triger factor/SurA peptide-binding domain-like"/>
    <property type="match status" value="1"/>
</dbReference>
<name>A0A5M6ZMB7_9PROT</name>
<keyword evidence="3 8" id="KW-0812">Transmembrane</keyword>
<dbReference type="InterPro" id="IPR027304">
    <property type="entry name" value="Trigger_fact/SurA_dom_sf"/>
</dbReference>
<evidence type="ECO:0000256" key="1">
    <source>
        <dbReference type="ARBA" id="ARBA00004401"/>
    </source>
</evidence>
<evidence type="ECO:0000256" key="2">
    <source>
        <dbReference type="ARBA" id="ARBA00022475"/>
    </source>
</evidence>
<evidence type="ECO:0000256" key="7">
    <source>
        <dbReference type="ARBA" id="ARBA00038408"/>
    </source>
</evidence>
<reference evidence="10 11" key="1">
    <citation type="submission" date="2019-09" db="EMBL/GenBank/DDBJ databases">
        <authorList>
            <person name="Kevbrin V."/>
            <person name="Grouzdev D.S."/>
        </authorList>
    </citation>
    <scope>NUCLEOTIDE SEQUENCE [LARGE SCALE GENOMIC DNA]</scope>
    <source>
        <strain evidence="10 11">G-192</strain>
    </source>
</reference>
<dbReference type="GO" id="GO:0005886">
    <property type="term" value="C:plasma membrane"/>
    <property type="evidence" value="ECO:0007669"/>
    <property type="project" value="UniProtKB-SubCell"/>
</dbReference>
<dbReference type="GO" id="GO:0003755">
    <property type="term" value="F:peptidyl-prolyl cis-trans isomerase activity"/>
    <property type="evidence" value="ECO:0007669"/>
    <property type="project" value="InterPro"/>
</dbReference>
<protein>
    <recommendedName>
        <fullName evidence="9">PpiC domain-containing protein</fullName>
    </recommendedName>
</protein>
<evidence type="ECO:0000256" key="5">
    <source>
        <dbReference type="ARBA" id="ARBA00023136"/>
    </source>
</evidence>
<evidence type="ECO:0000313" key="11">
    <source>
        <dbReference type="Proteomes" id="UP000325122"/>
    </source>
</evidence>
<dbReference type="PANTHER" id="PTHR47529:SF1">
    <property type="entry name" value="PERIPLASMIC CHAPERONE PPID"/>
    <property type="match status" value="1"/>
</dbReference>
<proteinExistence type="inferred from homology"/>
<dbReference type="RefSeq" id="WP_150021868.1">
    <property type="nucleotide sequence ID" value="NZ_VWOJ01000001.1"/>
</dbReference>
<dbReference type="InterPro" id="IPR000297">
    <property type="entry name" value="PPIase_PpiC"/>
</dbReference>
<dbReference type="EMBL" id="VWOJ01000001">
    <property type="protein sequence ID" value="KAA5804837.1"/>
    <property type="molecule type" value="Genomic_DNA"/>
</dbReference>
<keyword evidence="4 8" id="KW-1133">Transmembrane helix</keyword>
<evidence type="ECO:0000256" key="6">
    <source>
        <dbReference type="ARBA" id="ARBA00023186"/>
    </source>
</evidence>
<evidence type="ECO:0000313" key="10">
    <source>
        <dbReference type="EMBL" id="KAA5804837.1"/>
    </source>
</evidence>
<dbReference type="InterPro" id="IPR052029">
    <property type="entry name" value="PpiD_chaperone"/>
</dbReference>
<keyword evidence="5 8" id="KW-0472">Membrane</keyword>
<organism evidence="10 11">
    <name type="scientific">Alkalicaulis satelles</name>
    <dbReference type="NCBI Taxonomy" id="2609175"/>
    <lineage>
        <taxon>Bacteria</taxon>
        <taxon>Pseudomonadati</taxon>
        <taxon>Pseudomonadota</taxon>
        <taxon>Alphaproteobacteria</taxon>
        <taxon>Maricaulales</taxon>
        <taxon>Maricaulaceae</taxon>
        <taxon>Alkalicaulis</taxon>
    </lineage>
</organism>
<gene>
    <name evidence="10" type="ORF">F1654_02230</name>
</gene>
<dbReference type="Pfam" id="PF13145">
    <property type="entry name" value="Rotamase_2"/>
    <property type="match status" value="1"/>
</dbReference>
<feature type="domain" description="PpiC" evidence="9">
    <location>
        <begin position="251"/>
        <end position="371"/>
    </location>
</feature>
<keyword evidence="11" id="KW-1185">Reference proteome</keyword>
<comment type="subcellular location">
    <subcellularLocation>
        <location evidence="1">Cell membrane</location>
        <topology evidence="1">Single-pass type II membrane protein</topology>
    </subcellularLocation>
</comment>